<gene>
    <name evidence="1" type="ORF">LTRI10_LOCUS35805</name>
</gene>
<dbReference type="Proteomes" id="UP001497516">
    <property type="component" value="Chromosome 6"/>
</dbReference>
<reference evidence="1 2" key="1">
    <citation type="submission" date="2024-04" db="EMBL/GenBank/DDBJ databases">
        <authorList>
            <person name="Fracassetti M."/>
        </authorList>
    </citation>
    <scope>NUCLEOTIDE SEQUENCE [LARGE SCALE GENOMIC DNA]</scope>
</reference>
<sequence length="385" mass="43468">MAAPNHHVASLRLAQAAIFNGKGFEDAAGYARYLLQFQDRPLHPSIILDPSRFNRYGMDISRLINTIGWGDILPNRNFGFHPEAVRMFYANMKPCLHISPPCFTTIVYNYLITINVELLSLLLGIPIAGAEVMNESDFHSIEFNEGDALRLYTRDTGRYYPSEFHSGRLPDDLKVLHFYISRCFLPRSFGLNTIYPSYLWILASAKENQVISYPHLMFDHMLNYHANNYDVELPFAPQITQNLLALGIDLRFKVARVDMLSSLRDQFILRKVDASVGRCRPLVNVPGGEAVVGVPSHQDGLSLSELVGDEAEEEPDMTDLVGTVRDNGKRPMVDPLEAVQAMFKQKEASSSNRNMMMEDEDAISDYVPSPRFSFRGNINLRGSRG</sequence>
<organism evidence="1 2">
    <name type="scientific">Linum trigynum</name>
    <dbReference type="NCBI Taxonomy" id="586398"/>
    <lineage>
        <taxon>Eukaryota</taxon>
        <taxon>Viridiplantae</taxon>
        <taxon>Streptophyta</taxon>
        <taxon>Embryophyta</taxon>
        <taxon>Tracheophyta</taxon>
        <taxon>Spermatophyta</taxon>
        <taxon>Magnoliopsida</taxon>
        <taxon>eudicotyledons</taxon>
        <taxon>Gunneridae</taxon>
        <taxon>Pentapetalae</taxon>
        <taxon>rosids</taxon>
        <taxon>fabids</taxon>
        <taxon>Malpighiales</taxon>
        <taxon>Linaceae</taxon>
        <taxon>Linum</taxon>
    </lineage>
</organism>
<dbReference type="EMBL" id="OZ034819">
    <property type="protein sequence ID" value="CAL1395368.1"/>
    <property type="molecule type" value="Genomic_DNA"/>
</dbReference>
<name>A0AAV2FC42_9ROSI</name>
<dbReference type="AlphaFoldDB" id="A0AAV2FC42"/>
<proteinExistence type="predicted"/>
<evidence type="ECO:0000313" key="1">
    <source>
        <dbReference type="EMBL" id="CAL1395368.1"/>
    </source>
</evidence>
<keyword evidence="2" id="KW-1185">Reference proteome</keyword>
<evidence type="ECO:0000313" key="2">
    <source>
        <dbReference type="Proteomes" id="UP001497516"/>
    </source>
</evidence>
<protein>
    <submittedName>
        <fullName evidence="1">Uncharacterized protein</fullName>
    </submittedName>
</protein>
<accession>A0AAV2FC42</accession>